<sequence length="87" mass="9596">MTPDDLSVLVTRALFLTLKLCVPVVAFATLAGLLISLLQAATQVQDQTLPFFAKFVVVIVVLMVTGHWIAREMLDFTTAMFDLLPML</sequence>
<dbReference type="GO" id="GO:0005886">
    <property type="term" value="C:plasma membrane"/>
    <property type="evidence" value="ECO:0007669"/>
    <property type="project" value="UniProtKB-SubCell"/>
</dbReference>
<dbReference type="GO" id="GO:0009306">
    <property type="term" value="P:protein secretion"/>
    <property type="evidence" value="ECO:0007669"/>
    <property type="project" value="InterPro"/>
</dbReference>
<name>A0A5E4W6N7_9BURK</name>
<dbReference type="PIRSF" id="PIRSF004669">
    <property type="entry name" value="FliQ"/>
    <property type="match status" value="1"/>
</dbReference>
<comment type="similarity">
    <text evidence="2">Belongs to the FliQ/MopD/SpaQ family.</text>
</comment>
<keyword evidence="7 8" id="KW-0472">Membrane</keyword>
<evidence type="ECO:0000256" key="1">
    <source>
        <dbReference type="ARBA" id="ARBA00004651"/>
    </source>
</evidence>
<feature type="transmembrane region" description="Helical" evidence="8">
    <location>
        <begin position="13"/>
        <end position="39"/>
    </location>
</feature>
<keyword evidence="6" id="KW-0843">Virulence</keyword>
<reference evidence="9 10" key="1">
    <citation type="submission" date="2019-08" db="EMBL/GenBank/DDBJ databases">
        <authorList>
            <person name="Peeters C."/>
        </authorList>
    </citation>
    <scope>NUCLEOTIDE SEQUENCE [LARGE SCALE GENOMIC DNA]</scope>
    <source>
        <strain evidence="9 10">LMG 31010</strain>
    </source>
</reference>
<dbReference type="NCBIfam" id="TIGR01403">
    <property type="entry name" value="fliQ_rel_III"/>
    <property type="match status" value="1"/>
</dbReference>
<evidence type="ECO:0000256" key="6">
    <source>
        <dbReference type="ARBA" id="ARBA00023026"/>
    </source>
</evidence>
<accession>A0A5E4W6N7</accession>
<proteinExistence type="inferred from homology"/>
<evidence type="ECO:0000256" key="4">
    <source>
        <dbReference type="ARBA" id="ARBA00022692"/>
    </source>
</evidence>
<evidence type="ECO:0000256" key="5">
    <source>
        <dbReference type="ARBA" id="ARBA00022989"/>
    </source>
</evidence>
<comment type="subcellular location">
    <subcellularLocation>
        <location evidence="1">Cell membrane</location>
        <topology evidence="1">Multi-pass membrane protein</topology>
    </subcellularLocation>
</comment>
<dbReference type="InterPro" id="IPR002191">
    <property type="entry name" value="Bac_export_3"/>
</dbReference>
<dbReference type="PANTHER" id="PTHR34040:SF7">
    <property type="entry name" value="SURFACE PRESENTATION OF ANTIGENS PROTEIN SPAQ"/>
    <property type="match status" value="1"/>
</dbReference>
<dbReference type="RefSeq" id="WP_174984795.1">
    <property type="nucleotide sequence ID" value="NZ_CABPSA010000005.1"/>
</dbReference>
<evidence type="ECO:0000256" key="2">
    <source>
        <dbReference type="ARBA" id="ARBA00006156"/>
    </source>
</evidence>
<evidence type="ECO:0000313" key="10">
    <source>
        <dbReference type="Proteomes" id="UP000343335"/>
    </source>
</evidence>
<evidence type="ECO:0000313" key="9">
    <source>
        <dbReference type="EMBL" id="VVE20372.1"/>
    </source>
</evidence>
<keyword evidence="3" id="KW-1003">Cell membrane</keyword>
<organism evidence="9 10">
    <name type="scientific">Pandoraea commovens</name>
    <dbReference type="NCBI Taxonomy" id="2508289"/>
    <lineage>
        <taxon>Bacteria</taxon>
        <taxon>Pseudomonadati</taxon>
        <taxon>Pseudomonadota</taxon>
        <taxon>Betaproteobacteria</taxon>
        <taxon>Burkholderiales</taxon>
        <taxon>Burkholderiaceae</taxon>
        <taxon>Pandoraea</taxon>
    </lineage>
</organism>
<dbReference type="InterPro" id="IPR006306">
    <property type="entry name" value="T3SS_HrpO"/>
</dbReference>
<feature type="transmembrane region" description="Helical" evidence="8">
    <location>
        <begin position="51"/>
        <end position="70"/>
    </location>
</feature>
<dbReference type="EMBL" id="CABPSA010000005">
    <property type="protein sequence ID" value="VVE20372.1"/>
    <property type="molecule type" value="Genomic_DNA"/>
</dbReference>
<dbReference type="PANTHER" id="PTHR34040">
    <property type="entry name" value="FLAGELLAR BIOSYNTHETIC PROTEIN FLIQ"/>
    <property type="match status" value="1"/>
</dbReference>
<keyword evidence="4 8" id="KW-0812">Transmembrane</keyword>
<dbReference type="PRINTS" id="PR00952">
    <property type="entry name" value="TYPE3IMQPROT"/>
</dbReference>
<evidence type="ECO:0000256" key="8">
    <source>
        <dbReference type="SAM" id="Phobius"/>
    </source>
</evidence>
<keyword evidence="5 8" id="KW-1133">Transmembrane helix</keyword>
<dbReference type="AlphaFoldDB" id="A0A5E4W6N7"/>
<gene>
    <name evidence="9" type="ORF">PCO31010_03128</name>
</gene>
<dbReference type="Proteomes" id="UP000343335">
    <property type="component" value="Unassembled WGS sequence"/>
</dbReference>
<evidence type="ECO:0000256" key="7">
    <source>
        <dbReference type="ARBA" id="ARBA00023136"/>
    </source>
</evidence>
<evidence type="ECO:0000256" key="3">
    <source>
        <dbReference type="ARBA" id="ARBA00022475"/>
    </source>
</evidence>
<protein>
    <submittedName>
        <fullName evidence="9">Type III secretion system protein SpaQ</fullName>
    </submittedName>
</protein>
<dbReference type="Pfam" id="PF01313">
    <property type="entry name" value="Bac_export_3"/>
    <property type="match status" value="1"/>
</dbReference>